<evidence type="ECO:0000313" key="3">
    <source>
        <dbReference type="EMBL" id="XBO40236.1"/>
    </source>
</evidence>
<name>A0AAU7JJ77_9HYPH</name>
<dbReference type="CDD" id="cd00761">
    <property type="entry name" value="Glyco_tranf_GTA_type"/>
    <property type="match status" value="1"/>
</dbReference>
<reference evidence="3" key="1">
    <citation type="submission" date="2024-05" db="EMBL/GenBank/DDBJ databases">
        <authorList>
            <person name="Kim S."/>
            <person name="Heo J."/>
            <person name="Choi H."/>
            <person name="Choi Y."/>
            <person name="Kwon S.-W."/>
            <person name="Kim Y."/>
        </authorList>
    </citation>
    <scope>NUCLEOTIDE SEQUENCE</scope>
    <source>
        <strain evidence="3">KACC 23698</strain>
    </source>
</reference>
<keyword evidence="1" id="KW-1133">Transmembrane helix</keyword>
<dbReference type="PANTHER" id="PTHR43685:SF2">
    <property type="entry name" value="GLYCOSYLTRANSFERASE 2-LIKE DOMAIN-CONTAINING PROTEIN"/>
    <property type="match status" value="1"/>
</dbReference>
<accession>A0AAU7JJ77</accession>
<dbReference type="Pfam" id="PF00535">
    <property type="entry name" value="Glycos_transf_2"/>
    <property type="match status" value="1"/>
</dbReference>
<dbReference type="RefSeq" id="WP_406857091.1">
    <property type="nucleotide sequence ID" value="NZ_CP157484.1"/>
</dbReference>
<dbReference type="EMBL" id="CP157484">
    <property type="protein sequence ID" value="XBO40236.1"/>
    <property type="molecule type" value="Genomic_DNA"/>
</dbReference>
<protein>
    <submittedName>
        <fullName evidence="3">Glycosyltransferase family 2 protein</fullName>
    </submittedName>
</protein>
<keyword evidence="1" id="KW-0472">Membrane</keyword>
<dbReference type="InterPro" id="IPR001173">
    <property type="entry name" value="Glyco_trans_2-like"/>
</dbReference>
<organism evidence="3">
    <name type="scientific">Alsobacter sp. KACC 23698</name>
    <dbReference type="NCBI Taxonomy" id="3149229"/>
    <lineage>
        <taxon>Bacteria</taxon>
        <taxon>Pseudomonadati</taxon>
        <taxon>Pseudomonadota</taxon>
        <taxon>Alphaproteobacteria</taxon>
        <taxon>Hyphomicrobiales</taxon>
        <taxon>Alsobacteraceae</taxon>
        <taxon>Alsobacter</taxon>
    </lineage>
</organism>
<dbReference type="InterPro" id="IPR029044">
    <property type="entry name" value="Nucleotide-diphossugar_trans"/>
</dbReference>
<keyword evidence="1" id="KW-0812">Transmembrane</keyword>
<evidence type="ECO:0000259" key="2">
    <source>
        <dbReference type="Pfam" id="PF00535"/>
    </source>
</evidence>
<sequence>MKSACSLQNVDPPRAKPVVTIVVPTFRRPERLVECLDSCVAQTGPAAGTYEILVVDNCPDRSAKATVCDLARRTHVPLRYVHEPVAGISRARNTGLAYAAGDFVAFVDDDEVVVEDWLSHLSAAQAAFAADAVLAPVLPIIPPGLSPALKAQLLGGLSHWIPQPTGTPVGSTIVDPFWSRGGKAYPNLASGNCLIARRGRAAAVAFDDRLGRFGGEDALYFSELAALGCRLVWCAEAIAREHVPPGRLGLRYSLRRAFRGGQVASWTPLLMHPALPTRTALSMLIGAVQLPVFAALFCASFVFARQARRSYLARLASASGKLLWAAPFRRQTWPSWIGG</sequence>
<gene>
    <name evidence="3" type="ORF">ABEG18_05500</name>
</gene>
<dbReference type="InterPro" id="IPR050834">
    <property type="entry name" value="Glycosyltransf_2"/>
</dbReference>
<dbReference type="Gene3D" id="3.90.550.10">
    <property type="entry name" value="Spore Coat Polysaccharide Biosynthesis Protein SpsA, Chain A"/>
    <property type="match status" value="1"/>
</dbReference>
<feature type="domain" description="Glycosyltransferase 2-like" evidence="2">
    <location>
        <begin position="20"/>
        <end position="136"/>
    </location>
</feature>
<evidence type="ECO:0000256" key="1">
    <source>
        <dbReference type="SAM" id="Phobius"/>
    </source>
</evidence>
<dbReference type="AlphaFoldDB" id="A0AAU7JJ77"/>
<proteinExistence type="predicted"/>
<dbReference type="PANTHER" id="PTHR43685">
    <property type="entry name" value="GLYCOSYLTRANSFERASE"/>
    <property type="match status" value="1"/>
</dbReference>
<dbReference type="SUPFAM" id="SSF53448">
    <property type="entry name" value="Nucleotide-diphospho-sugar transferases"/>
    <property type="match status" value="1"/>
</dbReference>
<feature type="transmembrane region" description="Helical" evidence="1">
    <location>
        <begin position="280"/>
        <end position="304"/>
    </location>
</feature>